<dbReference type="InterPro" id="IPR036390">
    <property type="entry name" value="WH_DNA-bd_sf"/>
</dbReference>
<dbReference type="AlphaFoldDB" id="A0A1C3W1K4"/>
<keyword evidence="3" id="KW-0804">Transcription</keyword>
<dbReference type="OrthoDB" id="8638122at2"/>
<dbReference type="Pfam" id="PF00392">
    <property type="entry name" value="GntR"/>
    <property type="match status" value="1"/>
</dbReference>
<dbReference type="PANTHER" id="PTHR43537">
    <property type="entry name" value="TRANSCRIPTIONAL REGULATOR, GNTR FAMILY"/>
    <property type="match status" value="1"/>
</dbReference>
<keyword evidence="1" id="KW-0805">Transcription regulation</keyword>
<dbReference type="InterPro" id="IPR036388">
    <property type="entry name" value="WH-like_DNA-bd_sf"/>
</dbReference>
<sequence>MLDHQSPFLTQGPSDLVAIAEDRIRNAIKLGEFSPGERLSEQVLCDTYRFGRGVVRSALSRLAHKGFVSAQPRSGWRVCSITALGLREITLGRAQLEPLLADVDLSGDDIARLETLCDMQAALRLGGSAHGSQLSLIREYELQIRNLLAARLKAPLIADWLDILWHRADYYLNFFEASSVQRLEAVDWTDFVAAKKTQRNGDAAKLLKRACDAFAEFTQASLLKSELVAPTARKAKRASASSDEARISRPVRERSFLKKDF</sequence>
<gene>
    <name evidence="5" type="ORF">GA0061100_11027</name>
</gene>
<dbReference type="InterPro" id="IPR000524">
    <property type="entry name" value="Tscrpt_reg_HTH_GntR"/>
</dbReference>
<dbReference type="GO" id="GO:0003700">
    <property type="term" value="F:DNA-binding transcription factor activity"/>
    <property type="evidence" value="ECO:0007669"/>
    <property type="project" value="InterPro"/>
</dbReference>
<keyword evidence="6" id="KW-1185">Reference proteome</keyword>
<name>A0A1C3W1K4_9HYPH</name>
<accession>A0A1C3W1K4</accession>
<dbReference type="CDD" id="cd07377">
    <property type="entry name" value="WHTH_GntR"/>
    <property type="match status" value="1"/>
</dbReference>
<reference evidence="6" key="1">
    <citation type="submission" date="2016-08" db="EMBL/GenBank/DDBJ databases">
        <authorList>
            <person name="Varghese N."/>
            <person name="Submissions Spin"/>
        </authorList>
    </citation>
    <scope>NUCLEOTIDE SEQUENCE [LARGE SCALE GENOMIC DNA]</scope>
    <source>
        <strain evidence="6">CCBAU 57015</strain>
    </source>
</reference>
<dbReference type="Gene3D" id="1.10.10.10">
    <property type="entry name" value="Winged helix-like DNA-binding domain superfamily/Winged helix DNA-binding domain"/>
    <property type="match status" value="1"/>
</dbReference>
<evidence type="ECO:0000259" key="4">
    <source>
        <dbReference type="PROSITE" id="PS50949"/>
    </source>
</evidence>
<dbReference type="GO" id="GO:0003677">
    <property type="term" value="F:DNA binding"/>
    <property type="evidence" value="ECO:0007669"/>
    <property type="project" value="UniProtKB-KW"/>
</dbReference>
<proteinExistence type="predicted"/>
<feature type="domain" description="HTH gntR-type" evidence="4">
    <location>
        <begin position="14"/>
        <end position="81"/>
    </location>
</feature>
<evidence type="ECO:0000256" key="2">
    <source>
        <dbReference type="ARBA" id="ARBA00023125"/>
    </source>
</evidence>
<dbReference type="STRING" id="52131.GA0061100_11027"/>
<dbReference type="PANTHER" id="PTHR43537:SF5">
    <property type="entry name" value="UXU OPERON TRANSCRIPTIONAL REGULATOR"/>
    <property type="match status" value="1"/>
</dbReference>
<dbReference type="RefSeq" id="WP_075855777.1">
    <property type="nucleotide sequence ID" value="NZ_FMAC01000010.1"/>
</dbReference>
<keyword evidence="2 5" id="KW-0238">DNA-binding</keyword>
<organism evidence="5 6">
    <name type="scientific">Rhizobium hainanense</name>
    <dbReference type="NCBI Taxonomy" id="52131"/>
    <lineage>
        <taxon>Bacteria</taxon>
        <taxon>Pseudomonadati</taxon>
        <taxon>Pseudomonadota</taxon>
        <taxon>Alphaproteobacteria</taxon>
        <taxon>Hyphomicrobiales</taxon>
        <taxon>Rhizobiaceae</taxon>
        <taxon>Rhizobium/Agrobacterium group</taxon>
        <taxon>Rhizobium</taxon>
    </lineage>
</organism>
<dbReference type="Proteomes" id="UP000186228">
    <property type="component" value="Unassembled WGS sequence"/>
</dbReference>
<evidence type="ECO:0000256" key="3">
    <source>
        <dbReference type="ARBA" id="ARBA00023163"/>
    </source>
</evidence>
<evidence type="ECO:0000313" key="5">
    <source>
        <dbReference type="EMBL" id="SCB33714.1"/>
    </source>
</evidence>
<protein>
    <submittedName>
        <fullName evidence="5">DNA-binding transcriptional regulator, GntR family</fullName>
    </submittedName>
</protein>
<dbReference type="EMBL" id="FMAC01000010">
    <property type="protein sequence ID" value="SCB33714.1"/>
    <property type="molecule type" value="Genomic_DNA"/>
</dbReference>
<evidence type="ECO:0000256" key="1">
    <source>
        <dbReference type="ARBA" id="ARBA00023015"/>
    </source>
</evidence>
<dbReference type="SUPFAM" id="SSF46785">
    <property type="entry name" value="Winged helix' DNA-binding domain"/>
    <property type="match status" value="1"/>
</dbReference>
<dbReference type="SMART" id="SM00345">
    <property type="entry name" value="HTH_GNTR"/>
    <property type="match status" value="1"/>
</dbReference>
<evidence type="ECO:0000313" key="6">
    <source>
        <dbReference type="Proteomes" id="UP000186228"/>
    </source>
</evidence>
<dbReference type="PROSITE" id="PS50949">
    <property type="entry name" value="HTH_GNTR"/>
    <property type="match status" value="1"/>
</dbReference>